<name>A0A422NGJ3_9TRYP</name>
<proteinExistence type="predicted"/>
<feature type="compositionally biased region" description="Basic residues" evidence="5">
    <location>
        <begin position="329"/>
        <end position="339"/>
    </location>
</feature>
<gene>
    <name evidence="8" type="ORF">Tco025E_07966</name>
</gene>
<evidence type="ECO:0000259" key="6">
    <source>
        <dbReference type="Pfam" id="PF03962"/>
    </source>
</evidence>
<evidence type="ECO:0000256" key="2">
    <source>
        <dbReference type="ARBA" id="ARBA00023054"/>
    </source>
</evidence>
<evidence type="ECO:0000259" key="7">
    <source>
        <dbReference type="Pfam" id="PF18517"/>
    </source>
</evidence>
<dbReference type="Pfam" id="PF03962">
    <property type="entry name" value="Mnd1"/>
    <property type="match status" value="1"/>
</dbReference>
<dbReference type="AlphaFoldDB" id="A0A422NGJ3"/>
<keyword evidence="2 4" id="KW-0175">Coiled coil</keyword>
<protein>
    <recommendedName>
        <fullName evidence="10">Mnd1 HTH domain-containing protein</fullName>
    </recommendedName>
</protein>
<feature type="coiled-coil region" evidence="4">
    <location>
        <begin position="108"/>
        <end position="162"/>
    </location>
</feature>
<evidence type="ECO:0000256" key="3">
    <source>
        <dbReference type="ARBA" id="ARBA00023242"/>
    </source>
</evidence>
<dbReference type="InterPro" id="IPR040661">
    <property type="entry name" value="LZ3wCH"/>
</dbReference>
<evidence type="ECO:0008006" key="10">
    <source>
        <dbReference type="Google" id="ProtNLM"/>
    </source>
</evidence>
<reference evidence="8 9" key="1">
    <citation type="journal article" date="2018" name="BMC Genomics">
        <title>Genomic comparison of Trypanosoma conorhini and Trypanosoma rangeli to Trypanosoma cruzi strains of high and low virulence.</title>
        <authorList>
            <person name="Bradwell K.R."/>
            <person name="Koparde V.N."/>
            <person name="Matveyev A.V."/>
            <person name="Serrano M.G."/>
            <person name="Alves J.M."/>
            <person name="Parikh H."/>
            <person name="Huang B."/>
            <person name="Lee V."/>
            <person name="Espinosa-Alvarez O."/>
            <person name="Ortiz P.A."/>
            <person name="Costa-Martins A.G."/>
            <person name="Teixeira M.M."/>
            <person name="Buck G.A."/>
        </authorList>
    </citation>
    <scope>NUCLEOTIDE SEQUENCE [LARGE SCALE GENOMIC DNA]</scope>
    <source>
        <strain evidence="8 9">025E</strain>
    </source>
</reference>
<keyword evidence="9" id="KW-1185">Reference proteome</keyword>
<dbReference type="GO" id="GO:0005634">
    <property type="term" value="C:nucleus"/>
    <property type="evidence" value="ECO:0007669"/>
    <property type="project" value="UniProtKB-SubCell"/>
</dbReference>
<dbReference type="InterPro" id="IPR040453">
    <property type="entry name" value="Mnd1_HTH"/>
</dbReference>
<feature type="domain" description="Leucine zipper with capping helix" evidence="7">
    <location>
        <begin position="174"/>
        <end position="226"/>
    </location>
</feature>
<feature type="compositionally biased region" description="Low complexity" evidence="5">
    <location>
        <begin position="240"/>
        <end position="267"/>
    </location>
</feature>
<dbReference type="Pfam" id="PF18517">
    <property type="entry name" value="LZ3wCH"/>
    <property type="match status" value="1"/>
</dbReference>
<feature type="domain" description="Mnd1 HTH" evidence="6">
    <location>
        <begin position="20"/>
        <end position="78"/>
    </location>
</feature>
<dbReference type="GeneID" id="40321577"/>
<evidence type="ECO:0000256" key="1">
    <source>
        <dbReference type="ARBA" id="ARBA00004123"/>
    </source>
</evidence>
<dbReference type="RefSeq" id="XP_029225077.1">
    <property type="nucleotide sequence ID" value="XM_029374823.1"/>
</dbReference>
<accession>A0A422NGJ3</accession>
<comment type="subcellular location">
    <subcellularLocation>
        <location evidence="1">Nucleus</location>
    </subcellularLocation>
</comment>
<feature type="region of interest" description="Disordered" evidence="5">
    <location>
        <begin position="235"/>
        <end position="339"/>
    </location>
</feature>
<dbReference type="OrthoDB" id="273345at2759"/>
<comment type="caution">
    <text evidence="8">The sequence shown here is derived from an EMBL/GenBank/DDBJ whole genome shotgun (WGS) entry which is preliminary data.</text>
</comment>
<sequence>MSKAPKRRGLSMEEKVSRVEEWFLAHPTPYTLRDLLLVLPKATGVIPQSIEECLELLVAESRIRQKKIGVHVLFWRFPKTAAQQLAAAFDTGGSGGAAAAAKYTGMGLPQLQKEVRALEAEEAEARRRVQGARAEIGDAASVQRDSMKARQLQEEVKALRAELGKMAAFDPAMIERVKAATTAAWEAANRWTDNLYLLEHHISQRMGVAPRELRMRLQLPADVDYVEFDELARDNDGKTKAATTAPEGAAAAASPPRGAEEGVAGEPESPPPPPAAEAADTPAALGTCSPHERAKRGRGDGVAAVREGQTGAAKCPRKEAKGDAVGHAAARRGRKKKES</sequence>
<evidence type="ECO:0000256" key="5">
    <source>
        <dbReference type="SAM" id="MobiDB-lite"/>
    </source>
</evidence>
<dbReference type="EMBL" id="MKKU01000673">
    <property type="protein sequence ID" value="RNF04559.1"/>
    <property type="molecule type" value="Genomic_DNA"/>
</dbReference>
<evidence type="ECO:0000313" key="8">
    <source>
        <dbReference type="EMBL" id="RNF04559.1"/>
    </source>
</evidence>
<evidence type="ECO:0000256" key="4">
    <source>
        <dbReference type="SAM" id="Coils"/>
    </source>
</evidence>
<evidence type="ECO:0000313" key="9">
    <source>
        <dbReference type="Proteomes" id="UP000284403"/>
    </source>
</evidence>
<keyword evidence="3" id="KW-0539">Nucleus</keyword>
<organism evidence="8 9">
    <name type="scientific">Trypanosoma conorhini</name>
    <dbReference type="NCBI Taxonomy" id="83891"/>
    <lineage>
        <taxon>Eukaryota</taxon>
        <taxon>Discoba</taxon>
        <taxon>Euglenozoa</taxon>
        <taxon>Kinetoplastea</taxon>
        <taxon>Metakinetoplastina</taxon>
        <taxon>Trypanosomatida</taxon>
        <taxon>Trypanosomatidae</taxon>
        <taxon>Trypanosoma</taxon>
    </lineage>
</organism>
<dbReference type="Proteomes" id="UP000284403">
    <property type="component" value="Unassembled WGS sequence"/>
</dbReference>